<sequence length="82" mass="9358">MKLTPLNIALACILVWMISEWGSEQEQIMSWGWLLALAIVISLVDLGFRLLFKDIKRVWFLQIGFILVVGILMVILKLQSGI</sequence>
<dbReference type="Proteomes" id="UP000190150">
    <property type="component" value="Unassembled WGS sequence"/>
</dbReference>
<dbReference type="AlphaFoldDB" id="A0A1T5BFA8"/>
<keyword evidence="1" id="KW-1133">Transmembrane helix</keyword>
<keyword evidence="1" id="KW-0472">Membrane</keyword>
<feature type="transmembrane region" description="Helical" evidence="1">
    <location>
        <begin position="59"/>
        <end position="78"/>
    </location>
</feature>
<evidence type="ECO:0000256" key="1">
    <source>
        <dbReference type="SAM" id="Phobius"/>
    </source>
</evidence>
<organism evidence="2 3">
    <name type="scientific">Sphingobacterium nematocida</name>
    <dbReference type="NCBI Taxonomy" id="1513896"/>
    <lineage>
        <taxon>Bacteria</taxon>
        <taxon>Pseudomonadati</taxon>
        <taxon>Bacteroidota</taxon>
        <taxon>Sphingobacteriia</taxon>
        <taxon>Sphingobacteriales</taxon>
        <taxon>Sphingobacteriaceae</taxon>
        <taxon>Sphingobacterium</taxon>
    </lineage>
</organism>
<keyword evidence="3" id="KW-1185">Reference proteome</keyword>
<proteinExistence type="predicted"/>
<dbReference type="EMBL" id="FUZF01000002">
    <property type="protein sequence ID" value="SKB45845.1"/>
    <property type="molecule type" value="Genomic_DNA"/>
</dbReference>
<protein>
    <submittedName>
        <fullName evidence="2">Uncharacterized protein</fullName>
    </submittedName>
</protein>
<dbReference type="STRING" id="1513896.SAMN05660841_00633"/>
<evidence type="ECO:0000313" key="2">
    <source>
        <dbReference type="EMBL" id="SKB45845.1"/>
    </source>
</evidence>
<evidence type="ECO:0000313" key="3">
    <source>
        <dbReference type="Proteomes" id="UP000190150"/>
    </source>
</evidence>
<dbReference type="RefSeq" id="WP_245800925.1">
    <property type="nucleotide sequence ID" value="NZ_FUZF01000002.1"/>
</dbReference>
<reference evidence="3" key="1">
    <citation type="submission" date="2017-02" db="EMBL/GenBank/DDBJ databases">
        <authorList>
            <person name="Varghese N."/>
            <person name="Submissions S."/>
        </authorList>
    </citation>
    <scope>NUCLEOTIDE SEQUENCE [LARGE SCALE GENOMIC DNA]</scope>
    <source>
        <strain evidence="3">DSM 24091</strain>
    </source>
</reference>
<gene>
    <name evidence="2" type="ORF">SAMN05660841_00633</name>
</gene>
<keyword evidence="1" id="KW-0812">Transmembrane</keyword>
<feature type="transmembrane region" description="Helical" evidence="1">
    <location>
        <begin position="32"/>
        <end position="52"/>
    </location>
</feature>
<accession>A0A1T5BFA8</accession>
<name>A0A1T5BFA8_9SPHI</name>